<dbReference type="PANTHER" id="PTHR12686">
    <property type="entry name" value="3'-5' EXORIBONUCLEASE CSL4-RELATED"/>
    <property type="match status" value="1"/>
</dbReference>
<dbReference type="PANTHER" id="PTHR12686:SF8">
    <property type="entry name" value="EXOSOME COMPLEX COMPONENT CSL4"/>
    <property type="match status" value="1"/>
</dbReference>
<evidence type="ECO:0000259" key="3">
    <source>
        <dbReference type="PROSITE" id="PS50126"/>
    </source>
</evidence>
<protein>
    <recommendedName>
        <fullName evidence="2">Exosome complex component Csl4</fullName>
    </recommendedName>
</protein>
<feature type="domain" description="S1 motif" evidence="3">
    <location>
        <begin position="62"/>
        <end position="150"/>
    </location>
</feature>
<comment type="subcellular location">
    <subcellularLocation>
        <location evidence="2">Cytoplasm</location>
    </subcellularLocation>
</comment>
<keyword evidence="1 2" id="KW-0271">Exosome</keyword>
<dbReference type="GO" id="GO:0003676">
    <property type="term" value="F:nucleic acid binding"/>
    <property type="evidence" value="ECO:0007669"/>
    <property type="project" value="InterPro"/>
</dbReference>
<dbReference type="NCBIfam" id="NF034126">
    <property type="entry name" value="PRK09521.1"/>
    <property type="match status" value="1"/>
</dbReference>
<dbReference type="GO" id="GO:0000178">
    <property type="term" value="C:exosome (RNase complex)"/>
    <property type="evidence" value="ECO:0007669"/>
    <property type="project" value="UniProtKB-KW"/>
</dbReference>
<dbReference type="Gene3D" id="2.40.50.100">
    <property type="match status" value="1"/>
</dbReference>
<dbReference type="GO" id="GO:0006401">
    <property type="term" value="P:RNA catabolic process"/>
    <property type="evidence" value="ECO:0007669"/>
    <property type="project" value="UniProtKB-UniRule"/>
</dbReference>
<dbReference type="InterPro" id="IPR030850">
    <property type="entry name" value="Exosome_Csl4_arc"/>
</dbReference>
<evidence type="ECO:0000313" key="4">
    <source>
        <dbReference type="EMBL" id="OIR15698.1"/>
    </source>
</evidence>
<comment type="caution">
    <text evidence="2">Lacks conserved residue(s) required for the propagation of feature annotation.</text>
</comment>
<comment type="caution">
    <text evidence="4">The sequence shown here is derived from an EMBL/GenBank/DDBJ whole genome shotgun (WGS) entry which is preliminary data.</text>
</comment>
<dbReference type="EMBL" id="MIYU01000016">
    <property type="protein sequence ID" value="OIR15698.1"/>
    <property type="molecule type" value="Genomic_DNA"/>
</dbReference>
<dbReference type="PROSITE" id="PS50126">
    <property type="entry name" value="S1"/>
    <property type="match status" value="1"/>
</dbReference>
<dbReference type="GO" id="GO:0005737">
    <property type="term" value="C:cytoplasm"/>
    <property type="evidence" value="ECO:0007669"/>
    <property type="project" value="UniProtKB-SubCell"/>
</dbReference>
<reference evidence="4 5" key="1">
    <citation type="submission" date="2016-08" db="EMBL/GenBank/DDBJ databases">
        <title>New Insights into Marine Group III Euryarchaeota, from dark to light.</title>
        <authorList>
            <person name="Haro-Moreno J.M."/>
            <person name="Rodriguez-Valera F."/>
            <person name="Lopez-Garcia P."/>
            <person name="Moreira D."/>
            <person name="Martin-Cuadrado A.B."/>
        </authorList>
    </citation>
    <scope>NUCLEOTIDE SEQUENCE [LARGE SCALE GENOMIC DNA]</scope>
    <source>
        <strain evidence="4">CG-Bathy1</strain>
    </source>
</reference>
<organism evidence="4 5">
    <name type="scientific">Marine Group III euryarchaeote CG-Bathy1</name>
    <dbReference type="NCBI Taxonomy" id="1889001"/>
    <lineage>
        <taxon>Archaea</taxon>
        <taxon>Methanobacteriati</taxon>
        <taxon>Thermoplasmatota</taxon>
        <taxon>Thermoplasmata</taxon>
        <taxon>Candidatus Thermoprofundales</taxon>
    </lineage>
</organism>
<evidence type="ECO:0000256" key="1">
    <source>
        <dbReference type="ARBA" id="ARBA00022835"/>
    </source>
</evidence>
<evidence type="ECO:0000256" key="2">
    <source>
        <dbReference type="HAMAP-Rule" id="MF_00975"/>
    </source>
</evidence>
<dbReference type="InterPro" id="IPR012340">
    <property type="entry name" value="NA-bd_OB-fold"/>
</dbReference>
<dbReference type="AlphaFoldDB" id="A0A1J5T4B7"/>
<dbReference type="Proteomes" id="UP000183815">
    <property type="component" value="Unassembled WGS sequence"/>
</dbReference>
<name>A0A1J5T4B7_9ARCH</name>
<dbReference type="InterPro" id="IPR025721">
    <property type="entry name" value="Exosome_cplx_N_dom"/>
</dbReference>
<comment type="function">
    <text evidence="2">Non-catalytic component of the exosome, which is a complex involved in RNA degradation. Increases the RNA binding and the efficiency of RNA degradation. Helpful for the interaction of the exosome with A-poor RNAs.</text>
</comment>
<dbReference type="SMART" id="SM00316">
    <property type="entry name" value="S1"/>
    <property type="match status" value="1"/>
</dbReference>
<comment type="similarity">
    <text evidence="2">Belongs to the CSL4 family.</text>
</comment>
<dbReference type="SUPFAM" id="SSF110324">
    <property type="entry name" value="Ribosomal L27 protein-like"/>
    <property type="match status" value="1"/>
</dbReference>
<evidence type="ECO:0000313" key="5">
    <source>
        <dbReference type="Proteomes" id="UP000183815"/>
    </source>
</evidence>
<dbReference type="Gene3D" id="2.40.50.140">
    <property type="entry name" value="Nucleic acid-binding proteins"/>
    <property type="match status" value="1"/>
</dbReference>
<dbReference type="HAMAP" id="MF_00975">
    <property type="entry name" value="Exosome_Csl4"/>
    <property type="match status" value="1"/>
</dbReference>
<keyword evidence="2" id="KW-0963">Cytoplasm</keyword>
<dbReference type="SUPFAM" id="SSF50249">
    <property type="entry name" value="Nucleic acid-binding proteins"/>
    <property type="match status" value="1"/>
</dbReference>
<dbReference type="GO" id="GO:0006396">
    <property type="term" value="P:RNA processing"/>
    <property type="evidence" value="ECO:0007669"/>
    <property type="project" value="InterPro"/>
</dbReference>
<comment type="subunit">
    <text evidence="2">Component of the archaeal exosome complex. Forms a trimer of Rrp4 and/or Csl4 subunits. The trimer associates with an hexameric ring-like arrangement composed of 3 Rrp41-Rrp42 heterodimers. Interacts with DnaG.</text>
</comment>
<dbReference type="Pfam" id="PF14382">
    <property type="entry name" value="ECR1_N"/>
    <property type="match status" value="1"/>
</dbReference>
<sequence length="186" mass="20476">MNKLVIPGDKLASAIEYLPGNGVYEEDGDIFASISGNLNENTDEMTISVEPCIGTPTELSLGQVIIGKVKKITEAVAVMEIVMVRDEKRFFDANGRDGSVHVSNVSDEFVKDMRDKMSLGDIVQAKILGMEGRIDLGTDGPEYGIVFSRCKKSNLPLKKEGNMLKCEQSERTYRGKISNEYGSIQF</sequence>
<gene>
    <name evidence="2" type="primary">csl4</name>
    <name evidence="4" type="ORF">BEU04_02025</name>
</gene>
<dbReference type="InterPro" id="IPR039771">
    <property type="entry name" value="Csl4"/>
</dbReference>
<dbReference type="InterPro" id="IPR003029">
    <property type="entry name" value="S1_domain"/>
</dbReference>
<accession>A0A1J5T4B7</accession>
<proteinExistence type="inferred from homology"/>